<feature type="compositionally biased region" description="Basic and acidic residues" evidence="1">
    <location>
        <begin position="102"/>
        <end position="112"/>
    </location>
</feature>
<feature type="region of interest" description="Disordered" evidence="1">
    <location>
        <begin position="93"/>
        <end position="112"/>
    </location>
</feature>
<dbReference type="KEGG" id="vg:80533763"/>
<proteinExistence type="predicted"/>
<keyword evidence="3" id="KW-1185">Reference proteome</keyword>
<evidence type="ECO:0000313" key="3">
    <source>
        <dbReference type="Proteomes" id="UP000503528"/>
    </source>
</evidence>
<reference evidence="2 3" key="1">
    <citation type="journal article" date="2015" name="PLoS Pathog.">
        <title>Evolution of genome size and complexity in the rhabdoviridae.</title>
        <authorList>
            <person name="Walker P.J."/>
            <person name="Firth C."/>
            <person name="Widen S.G."/>
            <person name="Blasdell K.R."/>
            <person name="Guzman H."/>
            <person name="Wood T.G."/>
            <person name="Paradkar P.N."/>
            <person name="Holmes E.C."/>
            <person name="Tesh R.B."/>
            <person name="Vasilakis N."/>
        </authorList>
    </citation>
    <scope>NUCLEOTIDE SEQUENCE [LARGE SCALE GENOMIC DNA]</scope>
    <source>
        <strain evidence="2 3">Ar1152-78</strain>
    </source>
</reference>
<dbReference type="EMBL" id="KM205020">
    <property type="protein sequence ID" value="AJR28564.1"/>
    <property type="molecule type" value="Viral_cRNA"/>
</dbReference>
<dbReference type="GeneID" id="80533763"/>
<evidence type="ECO:0000313" key="2">
    <source>
        <dbReference type="EMBL" id="AJR28564.1"/>
    </source>
</evidence>
<accession>A0A0D3R1H0</accession>
<protein>
    <submittedName>
        <fullName evidence="2">Uncharacterized protein</fullName>
    </submittedName>
</protein>
<name>A0A0D3R1H0_9RHAB</name>
<dbReference type="Proteomes" id="UP000503528">
    <property type="component" value="Segment"/>
</dbReference>
<sequence>MPLVGNQSWASIGFPPLFPPGGPQQSQISHAPLSEWILSLPSSSSTRPMESILRRVVPGKNTLGGCVSGKLTKQRVIQTSGVIRRLSERSGQFQLTQTSADKQSHTTSSDHMRTPSILTLHVPGWQLRIPTEQGLYCYHTRRW</sequence>
<dbReference type="RefSeq" id="YP_010796316.1">
    <property type="nucleotide sequence ID" value="NC_075982.1"/>
</dbReference>
<organism evidence="2 3">
    <name type="scientific">Connecticut virus</name>
    <dbReference type="NCBI Taxonomy" id="1272962"/>
    <lineage>
        <taxon>Viruses</taxon>
        <taxon>Riboviria</taxon>
        <taxon>Orthornavirae</taxon>
        <taxon>Negarnaviricota</taxon>
        <taxon>Haploviricotina</taxon>
        <taxon>Monjiviricetes</taxon>
        <taxon>Mononegavirales</taxon>
        <taxon>Rhabdoviridae</taxon>
        <taxon>Alpharhabdovirinae</taxon>
        <taxon>Sawgrhavirus</taxon>
        <taxon>Sawgrhavirus connecticut</taxon>
    </lineage>
</organism>
<evidence type="ECO:0000256" key="1">
    <source>
        <dbReference type="SAM" id="MobiDB-lite"/>
    </source>
</evidence>